<keyword evidence="9" id="KW-1185">Reference proteome</keyword>
<dbReference type="Pfam" id="PF07980">
    <property type="entry name" value="SusD_RagB"/>
    <property type="match status" value="1"/>
</dbReference>
<keyword evidence="5" id="KW-0998">Cell outer membrane</keyword>
<keyword evidence="4" id="KW-0472">Membrane</keyword>
<comment type="similarity">
    <text evidence="2">Belongs to the SusD family.</text>
</comment>
<dbReference type="Proteomes" id="UP000010433">
    <property type="component" value="Unassembled WGS sequence"/>
</dbReference>
<organism evidence="8 9">
    <name type="scientific">Hoylesella saccharolytica F0055</name>
    <dbReference type="NCBI Taxonomy" id="1127699"/>
    <lineage>
        <taxon>Bacteria</taxon>
        <taxon>Pseudomonadati</taxon>
        <taxon>Bacteroidota</taxon>
        <taxon>Bacteroidia</taxon>
        <taxon>Bacteroidales</taxon>
        <taxon>Prevotellaceae</taxon>
        <taxon>Hoylesella</taxon>
    </lineage>
</organism>
<dbReference type="SUPFAM" id="SSF48452">
    <property type="entry name" value="TPR-like"/>
    <property type="match status" value="1"/>
</dbReference>
<dbReference type="Gene3D" id="1.25.40.390">
    <property type="match status" value="2"/>
</dbReference>
<dbReference type="Pfam" id="PF14322">
    <property type="entry name" value="SusD-like_3"/>
    <property type="match status" value="1"/>
</dbReference>
<evidence type="ECO:0000259" key="7">
    <source>
        <dbReference type="Pfam" id="PF14322"/>
    </source>
</evidence>
<comment type="subcellular location">
    <subcellularLocation>
        <location evidence="1">Cell outer membrane</location>
    </subcellularLocation>
</comment>
<evidence type="ECO:0000313" key="8">
    <source>
        <dbReference type="EMBL" id="EKY01622.1"/>
    </source>
</evidence>
<feature type="domain" description="RagB/SusD" evidence="6">
    <location>
        <begin position="315"/>
        <end position="479"/>
    </location>
</feature>
<evidence type="ECO:0000256" key="3">
    <source>
        <dbReference type="ARBA" id="ARBA00022729"/>
    </source>
</evidence>
<dbReference type="PATRIC" id="fig|1127699.3.peg.902"/>
<dbReference type="InterPro" id="IPR012944">
    <property type="entry name" value="SusD_RagB_dom"/>
</dbReference>
<dbReference type="GO" id="GO:0009279">
    <property type="term" value="C:cell outer membrane"/>
    <property type="evidence" value="ECO:0007669"/>
    <property type="project" value="UniProtKB-SubCell"/>
</dbReference>
<protein>
    <recommendedName>
        <fullName evidence="10">SusD-like N-terminal domain-containing protein</fullName>
    </recommendedName>
</protein>
<dbReference type="InterPro" id="IPR033985">
    <property type="entry name" value="SusD-like_N"/>
</dbReference>
<accession>L1NEI5</accession>
<dbReference type="InterPro" id="IPR011990">
    <property type="entry name" value="TPR-like_helical_dom_sf"/>
</dbReference>
<dbReference type="PROSITE" id="PS51257">
    <property type="entry name" value="PROKAR_LIPOPROTEIN"/>
    <property type="match status" value="1"/>
</dbReference>
<name>L1NEI5_9BACT</name>
<dbReference type="STRING" id="1127699.HMPREF9151_00979"/>
<gene>
    <name evidence="8" type="ORF">HMPREF9151_00979</name>
</gene>
<proteinExistence type="inferred from homology"/>
<evidence type="ECO:0000256" key="4">
    <source>
        <dbReference type="ARBA" id="ARBA00023136"/>
    </source>
</evidence>
<evidence type="ECO:0000313" key="9">
    <source>
        <dbReference type="Proteomes" id="UP000010433"/>
    </source>
</evidence>
<evidence type="ECO:0008006" key="10">
    <source>
        <dbReference type="Google" id="ProtNLM"/>
    </source>
</evidence>
<dbReference type="OrthoDB" id="1147023at2"/>
<evidence type="ECO:0000256" key="5">
    <source>
        <dbReference type="ARBA" id="ARBA00023237"/>
    </source>
</evidence>
<reference evidence="8 9" key="1">
    <citation type="submission" date="2012-05" db="EMBL/GenBank/DDBJ databases">
        <authorList>
            <person name="Weinstock G."/>
            <person name="Sodergren E."/>
            <person name="Lobos E.A."/>
            <person name="Fulton L."/>
            <person name="Fulton R."/>
            <person name="Courtney L."/>
            <person name="Fronick C."/>
            <person name="O'Laughlin M."/>
            <person name="Godfrey J."/>
            <person name="Wilson R.M."/>
            <person name="Miner T."/>
            <person name="Farmer C."/>
            <person name="Delehaunty K."/>
            <person name="Cordes M."/>
            <person name="Minx P."/>
            <person name="Tomlinson C."/>
            <person name="Chen J."/>
            <person name="Wollam A."/>
            <person name="Pepin K.H."/>
            <person name="Bhonagiri V."/>
            <person name="Zhang X."/>
            <person name="Suruliraj S."/>
            <person name="Warren W."/>
            <person name="Mitreva M."/>
            <person name="Mardis E.R."/>
            <person name="Wilson R.K."/>
        </authorList>
    </citation>
    <scope>NUCLEOTIDE SEQUENCE [LARGE SCALE GENOMIC DNA]</scope>
    <source>
        <strain evidence="8 9">F0055</strain>
    </source>
</reference>
<evidence type="ECO:0000256" key="1">
    <source>
        <dbReference type="ARBA" id="ARBA00004442"/>
    </source>
</evidence>
<comment type="caution">
    <text evidence="8">The sequence shown here is derived from an EMBL/GenBank/DDBJ whole genome shotgun (WGS) entry which is preliminary data.</text>
</comment>
<dbReference type="HOGENOM" id="CLU_015553_2_0_10"/>
<feature type="domain" description="SusD-like N-terminal" evidence="7">
    <location>
        <begin position="22"/>
        <end position="227"/>
    </location>
</feature>
<dbReference type="RefSeq" id="WP_009162193.1">
    <property type="nucleotide sequence ID" value="NZ_KB290984.1"/>
</dbReference>
<dbReference type="AlphaFoldDB" id="L1NEI5"/>
<evidence type="ECO:0000259" key="6">
    <source>
        <dbReference type="Pfam" id="PF07980"/>
    </source>
</evidence>
<dbReference type="EMBL" id="AMEP01000065">
    <property type="protein sequence ID" value="EKY01622.1"/>
    <property type="molecule type" value="Genomic_DNA"/>
</dbReference>
<sequence length="521" mass="58793">MKKYYITLVVASVCTLLSSCNDYLDKLPDNRMTFNSPSEVGQLLVTAYPQTHPAYLLEMYSDNTDEMDNPLWSEATPFQRQAYKWQDITEVRDPETPQELWNTHYKAIATANEAIQYIDGLSDKTSFNGQLGEALLCRAFAMFQLSTVFCQAYKNEAAAQAALGLPYPEKPETQIGVTYERGTLAQLYQKIDADLQRGLSLVRNDYKIPKFHFTTAAANAFAARFYLYYQKYDKAVEYATKVLGSDATNKLRDWNAWSKLQPNDQIQPNAYINSNEKSNLLLLVVESEWGAICGAYIYGDKYSHGRMISSEETLQAQGSWGESSSTMNYIVFSNSSSSKYILRKIPYSFEYTDKTAGVGSAHAEYSVFNTDETLMVRAEANALLGNYAAALADVNTELARFSKSGITLTLPQIQSFYSGIAYYTPTAPTPKKQFHTSFTIESTTQEPLLQCILQLRRLLTIHEGLRLQDVKRYGITMYRRRINAQNDIEAVTDTMQVDDPRLAIQIPQDVITAGLTPNPRN</sequence>
<keyword evidence="3" id="KW-0732">Signal</keyword>
<evidence type="ECO:0000256" key="2">
    <source>
        <dbReference type="ARBA" id="ARBA00006275"/>
    </source>
</evidence>